<name>A0ABD5EAC1_9ACTN</name>
<feature type="region of interest" description="Disordered" evidence="1">
    <location>
        <begin position="280"/>
        <end position="319"/>
    </location>
</feature>
<dbReference type="RefSeq" id="WP_093854234.1">
    <property type="nucleotide sequence ID" value="NZ_JAVRER010000032.1"/>
</dbReference>
<feature type="domain" description="HTH cro/C1-type" evidence="2">
    <location>
        <begin position="31"/>
        <end position="90"/>
    </location>
</feature>
<dbReference type="SUPFAM" id="SSF47413">
    <property type="entry name" value="lambda repressor-like DNA-binding domains"/>
    <property type="match status" value="1"/>
</dbReference>
<dbReference type="InterPro" id="IPR001387">
    <property type="entry name" value="Cro/C1-type_HTH"/>
</dbReference>
<dbReference type="Gene3D" id="1.10.260.40">
    <property type="entry name" value="lambda repressor-like DNA-binding domains"/>
    <property type="match status" value="1"/>
</dbReference>
<evidence type="ECO:0000259" key="2">
    <source>
        <dbReference type="PROSITE" id="PS50943"/>
    </source>
</evidence>
<dbReference type="Pfam" id="PF13560">
    <property type="entry name" value="HTH_31"/>
    <property type="match status" value="1"/>
</dbReference>
<comment type="caution">
    <text evidence="3">The sequence shown here is derived from an EMBL/GenBank/DDBJ whole genome shotgun (WGS) entry which is preliminary data.</text>
</comment>
<dbReference type="Pfam" id="PF19054">
    <property type="entry name" value="DUF5753"/>
    <property type="match status" value="1"/>
</dbReference>
<evidence type="ECO:0000313" key="4">
    <source>
        <dbReference type="Proteomes" id="UP001183607"/>
    </source>
</evidence>
<dbReference type="EMBL" id="JAVRER010000032">
    <property type="protein sequence ID" value="MDT0417742.1"/>
    <property type="molecule type" value="Genomic_DNA"/>
</dbReference>
<feature type="compositionally biased region" description="Basic and acidic residues" evidence="1">
    <location>
        <begin position="280"/>
        <end position="289"/>
    </location>
</feature>
<dbReference type="AlphaFoldDB" id="A0ABD5EAC1"/>
<gene>
    <name evidence="3" type="ORF">RM574_19860</name>
</gene>
<dbReference type="SMART" id="SM00530">
    <property type="entry name" value="HTH_XRE"/>
    <property type="match status" value="1"/>
</dbReference>
<organism evidence="3 4">
    <name type="scientific">Streptomyces evansiae</name>
    <dbReference type="NCBI Taxonomy" id="3075535"/>
    <lineage>
        <taxon>Bacteria</taxon>
        <taxon>Bacillati</taxon>
        <taxon>Actinomycetota</taxon>
        <taxon>Actinomycetes</taxon>
        <taxon>Kitasatosporales</taxon>
        <taxon>Streptomycetaceae</taxon>
        <taxon>Streptomyces</taxon>
    </lineage>
</organism>
<dbReference type="InterPro" id="IPR043917">
    <property type="entry name" value="DUF5753"/>
</dbReference>
<accession>A0ABD5EAC1</accession>
<dbReference type="CDD" id="cd00093">
    <property type="entry name" value="HTH_XRE"/>
    <property type="match status" value="1"/>
</dbReference>
<evidence type="ECO:0000256" key="1">
    <source>
        <dbReference type="SAM" id="MobiDB-lite"/>
    </source>
</evidence>
<reference evidence="4" key="1">
    <citation type="submission" date="2023-07" db="EMBL/GenBank/DDBJ databases">
        <title>30 novel species of actinomycetes from the DSMZ collection.</title>
        <authorList>
            <person name="Nouioui I."/>
        </authorList>
    </citation>
    <scope>NUCLEOTIDE SEQUENCE [LARGE SCALE GENOMIC DNA]</scope>
    <source>
        <strain evidence="4">DSM 41982</strain>
    </source>
</reference>
<protein>
    <submittedName>
        <fullName evidence="3">Helix-turn-helix transcriptional regulator</fullName>
    </submittedName>
</protein>
<feature type="compositionally biased region" description="Basic residues" evidence="1">
    <location>
        <begin position="304"/>
        <end position="319"/>
    </location>
</feature>
<proteinExistence type="predicted"/>
<evidence type="ECO:0000313" key="3">
    <source>
        <dbReference type="EMBL" id="MDT0417742.1"/>
    </source>
</evidence>
<feature type="region of interest" description="Disordered" evidence="1">
    <location>
        <begin position="1"/>
        <end position="20"/>
    </location>
</feature>
<dbReference type="InterPro" id="IPR010982">
    <property type="entry name" value="Lambda_DNA-bd_dom_sf"/>
</dbReference>
<sequence length="319" mass="35810">MAKVKRLRNGEGAGSGRSGPAVWGRMEVHFRTQSGVTQAELARALNVERSLVSKFESGDRVPDLKHAEDADAFLNAGGVLVELWKETDWYPEVEHPDWFKRRAEMDSVATAVYEYARLTLPGLLQMPEYALALFGQIEIDAIAEERMRARMSRQLRFQQQDGPTLVAVLDESCLRNTVGSAAVMRDQLAYLLTEGARPHVHISVAPATATHLVPPSTSMTLLTLPDGERWVYSESLELGHFNGDPKAVAKHCQTYDVLRADCLSVSESAALIRDAMERYDRDAKAEPRPARVGQEQLQREQRRQLRGNRVRVPRPRPRS</sequence>
<dbReference type="PROSITE" id="PS50943">
    <property type="entry name" value="HTH_CROC1"/>
    <property type="match status" value="1"/>
</dbReference>
<dbReference type="Proteomes" id="UP001183607">
    <property type="component" value="Unassembled WGS sequence"/>
</dbReference>